<dbReference type="Proteomes" id="UP001642464">
    <property type="component" value="Unassembled WGS sequence"/>
</dbReference>
<reference evidence="2 3" key="1">
    <citation type="submission" date="2024-02" db="EMBL/GenBank/DDBJ databases">
        <authorList>
            <person name="Chen Y."/>
            <person name="Shah S."/>
            <person name="Dougan E. K."/>
            <person name="Thang M."/>
            <person name="Chan C."/>
        </authorList>
    </citation>
    <scope>NUCLEOTIDE SEQUENCE [LARGE SCALE GENOMIC DNA]</scope>
</reference>
<dbReference type="EMBL" id="CAXAMM010012248">
    <property type="protein sequence ID" value="CAK9028441.1"/>
    <property type="molecule type" value="Genomic_DNA"/>
</dbReference>
<organism evidence="2 3">
    <name type="scientific">Durusdinium trenchii</name>
    <dbReference type="NCBI Taxonomy" id="1381693"/>
    <lineage>
        <taxon>Eukaryota</taxon>
        <taxon>Sar</taxon>
        <taxon>Alveolata</taxon>
        <taxon>Dinophyceae</taxon>
        <taxon>Suessiales</taxon>
        <taxon>Symbiodiniaceae</taxon>
        <taxon>Durusdinium</taxon>
    </lineage>
</organism>
<sequence length="87" mass="10107">MAKETYRKAHQIMNVVRKEFEFQGHVLHGPAAALAKAGAVGKHQNNIRRDWFRRMGVPLHWVDVPLWEFGEEGWDEVSTQLCNKCTF</sequence>
<protein>
    <submittedName>
        <fullName evidence="2">Uncharacterized protein</fullName>
    </submittedName>
</protein>
<name>A0ABP0L8E5_9DINO</name>
<comment type="caution">
    <text evidence="2">The sequence shown here is derived from an EMBL/GenBank/DDBJ whole genome shotgun (WGS) entry which is preliminary data.</text>
</comment>
<evidence type="ECO:0000313" key="1">
    <source>
        <dbReference type="EMBL" id="CAK9028441.1"/>
    </source>
</evidence>
<accession>A0ABP0L8E5</accession>
<evidence type="ECO:0000313" key="3">
    <source>
        <dbReference type="Proteomes" id="UP001642464"/>
    </source>
</evidence>
<proteinExistence type="predicted"/>
<keyword evidence="3" id="KW-1185">Reference proteome</keyword>
<evidence type="ECO:0000313" key="2">
    <source>
        <dbReference type="EMBL" id="CAK9034625.1"/>
    </source>
</evidence>
<gene>
    <name evidence="1" type="ORF">SCF082_LOCUS18368</name>
    <name evidence="2" type="ORF">SCF082_LOCUS20937</name>
</gene>
<dbReference type="EMBL" id="CAXAMM010014780">
    <property type="protein sequence ID" value="CAK9034625.1"/>
    <property type="molecule type" value="Genomic_DNA"/>
</dbReference>